<dbReference type="Gene3D" id="3.40.1350.10">
    <property type="match status" value="1"/>
</dbReference>
<evidence type="ECO:0000259" key="4">
    <source>
        <dbReference type="Pfam" id="PF01974"/>
    </source>
</evidence>
<reference evidence="5" key="1">
    <citation type="submission" date="2020-11" db="EMBL/GenBank/DDBJ databases">
        <authorList>
            <person name="Tran Van P."/>
        </authorList>
    </citation>
    <scope>NUCLEOTIDE SEQUENCE</scope>
</reference>
<dbReference type="PANTHER" id="PTHR21227:SF0">
    <property type="entry name" value="TRNA-SPLICING ENDONUCLEASE SUBUNIT SEN2"/>
    <property type="match status" value="1"/>
</dbReference>
<protein>
    <recommendedName>
        <fullName evidence="2">tRNA-intron lyase</fullName>
        <ecNumber evidence="2">4.6.1.16</ecNumber>
    </recommendedName>
</protein>
<dbReference type="OrthoDB" id="10249562at2759"/>
<dbReference type="GO" id="GO:0005737">
    <property type="term" value="C:cytoplasm"/>
    <property type="evidence" value="ECO:0007669"/>
    <property type="project" value="TreeGrafter"/>
</dbReference>
<dbReference type="EMBL" id="CAJPEX010001422">
    <property type="protein sequence ID" value="CAG0919108.1"/>
    <property type="molecule type" value="Genomic_DNA"/>
</dbReference>
<gene>
    <name evidence="5" type="ORF">NMOB1V02_LOCUS6645</name>
</gene>
<dbReference type="EC" id="4.6.1.16" evidence="2"/>
<dbReference type="PANTHER" id="PTHR21227">
    <property type="entry name" value="TRNA-SPLICING ENDONUCLEASE SUBUNIT SEN2"/>
    <property type="match status" value="1"/>
</dbReference>
<dbReference type="AlphaFoldDB" id="A0A7R9BS02"/>
<dbReference type="InterPro" id="IPR006676">
    <property type="entry name" value="tRNA_splic"/>
</dbReference>
<sequence length="321" mass="36103">MEIRAFRKRNTSDHPKNLFPGADGKNVCVRAVLRRNEVVVTRASDVKILNTQGCFGKLIEFVAESETEQMLHKRRKLWSDPSCKFSCTSRLSSLSESNEFSPAVTTVDTETFAETDAEMFEGQLGNVDSIGDSLPTELLTKDNFAGRFQCENSQSVVSSCSPSHMLFLCAEEVFFLTSELGCLEVEHDGIILSLEELWSALNSSDVSFLARYAAYLHLRQKRWVVKPGLRFGVDWLLYKDGPNFFHASLAVKVVYDHCSSREKGDLTLSQLRRLARICISVSKQLLVLTVIIPDTVEIPTKAIDVRLVTVVTSLVQRWNEL</sequence>
<dbReference type="CDD" id="cd22363">
    <property type="entry name" value="tRNA-intron_lyase_C"/>
    <property type="match status" value="1"/>
</dbReference>
<dbReference type="Pfam" id="PF01974">
    <property type="entry name" value="tRNA_int_endo"/>
    <property type="match status" value="1"/>
</dbReference>
<accession>A0A7R9BS02</accession>
<evidence type="ECO:0000313" key="5">
    <source>
        <dbReference type="EMBL" id="CAD7278956.1"/>
    </source>
</evidence>
<evidence type="ECO:0000256" key="1">
    <source>
        <dbReference type="ARBA" id="ARBA00008078"/>
    </source>
</evidence>
<dbReference type="GO" id="GO:0000214">
    <property type="term" value="C:tRNA-intron endonuclease complex"/>
    <property type="evidence" value="ECO:0007669"/>
    <property type="project" value="TreeGrafter"/>
</dbReference>
<evidence type="ECO:0000313" key="6">
    <source>
        <dbReference type="Proteomes" id="UP000678499"/>
    </source>
</evidence>
<evidence type="ECO:0000256" key="3">
    <source>
        <dbReference type="ARBA" id="ARBA00034031"/>
    </source>
</evidence>
<dbReference type="GO" id="GO:0000213">
    <property type="term" value="F:tRNA-intron lyase activity"/>
    <property type="evidence" value="ECO:0007669"/>
    <property type="project" value="UniProtKB-EC"/>
</dbReference>
<dbReference type="GO" id="GO:0000379">
    <property type="term" value="P:tRNA-type intron splice site recognition and cleavage"/>
    <property type="evidence" value="ECO:0007669"/>
    <property type="project" value="TreeGrafter"/>
</dbReference>
<dbReference type="InterPro" id="IPR036167">
    <property type="entry name" value="tRNA_intron_Endo_cat-like_sf"/>
</dbReference>
<comment type="catalytic activity">
    <reaction evidence="3">
        <text>pretRNA = a 3'-half-tRNA molecule with a 5'-OH end + a 5'-half-tRNA molecule with a 2',3'-cyclic phosphate end + an intron with a 2',3'-cyclic phosphate and a 5'-hydroxyl terminus.</text>
        <dbReference type="EC" id="4.6.1.16"/>
    </reaction>
</comment>
<dbReference type="InterPro" id="IPR011856">
    <property type="entry name" value="tRNA_endonuc-like_dom_sf"/>
</dbReference>
<dbReference type="Proteomes" id="UP000678499">
    <property type="component" value="Unassembled WGS sequence"/>
</dbReference>
<feature type="domain" description="tRNA intron endonuclease catalytic" evidence="4">
    <location>
        <begin position="208"/>
        <end position="290"/>
    </location>
</feature>
<dbReference type="GO" id="GO:0003676">
    <property type="term" value="F:nucleic acid binding"/>
    <property type="evidence" value="ECO:0007669"/>
    <property type="project" value="InterPro"/>
</dbReference>
<dbReference type="SUPFAM" id="SSF53032">
    <property type="entry name" value="tRNA-intron endonuclease catalytic domain-like"/>
    <property type="match status" value="1"/>
</dbReference>
<proteinExistence type="inferred from homology"/>
<dbReference type="InterPro" id="IPR006677">
    <property type="entry name" value="tRNA_intron_Endonuc_cat-like"/>
</dbReference>
<evidence type="ECO:0000256" key="2">
    <source>
        <dbReference type="ARBA" id="ARBA00012573"/>
    </source>
</evidence>
<keyword evidence="6" id="KW-1185">Reference proteome</keyword>
<dbReference type="EMBL" id="OA883459">
    <property type="protein sequence ID" value="CAD7278956.1"/>
    <property type="molecule type" value="Genomic_DNA"/>
</dbReference>
<organism evidence="5">
    <name type="scientific">Notodromas monacha</name>
    <dbReference type="NCBI Taxonomy" id="399045"/>
    <lineage>
        <taxon>Eukaryota</taxon>
        <taxon>Metazoa</taxon>
        <taxon>Ecdysozoa</taxon>
        <taxon>Arthropoda</taxon>
        <taxon>Crustacea</taxon>
        <taxon>Oligostraca</taxon>
        <taxon>Ostracoda</taxon>
        <taxon>Podocopa</taxon>
        <taxon>Podocopida</taxon>
        <taxon>Cypridocopina</taxon>
        <taxon>Cypridoidea</taxon>
        <taxon>Cyprididae</taxon>
        <taxon>Notodromas</taxon>
    </lineage>
</organism>
<name>A0A7R9BS02_9CRUS</name>
<comment type="similarity">
    <text evidence="1">Belongs to the tRNA-intron endonuclease family.</text>
</comment>